<dbReference type="AlphaFoldDB" id="A0A2T3J0K5"/>
<feature type="transmembrane region" description="Helical" evidence="1">
    <location>
        <begin position="21"/>
        <end position="39"/>
    </location>
</feature>
<keyword evidence="1" id="KW-0812">Transmembrane</keyword>
<proteinExistence type="predicted"/>
<evidence type="ECO:0000256" key="1">
    <source>
        <dbReference type="SAM" id="Phobius"/>
    </source>
</evidence>
<accession>A0A2T3J0K5</accession>
<keyword evidence="1" id="KW-1133">Transmembrane helix</keyword>
<reference evidence="2 3" key="1">
    <citation type="submission" date="2018-03" db="EMBL/GenBank/DDBJ databases">
        <title>Whole genome sequencing of Histamine producing bacteria.</title>
        <authorList>
            <person name="Butler K."/>
        </authorList>
    </citation>
    <scope>NUCLEOTIDE SEQUENCE [LARGE SCALE GENOMIC DNA]</scope>
    <source>
        <strain evidence="2 3">JCM 13586</strain>
    </source>
</reference>
<dbReference type="OrthoDB" id="5918913at2"/>
<sequence>MFQFDLERKRVKEYLDATVNEAVATFLLPLSGVCIGGWFWSNGQILYTLCVALMSVAFFWKSRRNLQLLDTGYPASEKNFTNCQRVAVLHCWKTVSSLNMVRLEFETSASSGSWGELITIIFTPEGIKINSRPSPYKRYSIASFGRNRKNVQMVLDILDY</sequence>
<dbReference type="Proteomes" id="UP000241222">
    <property type="component" value="Unassembled WGS sequence"/>
</dbReference>
<gene>
    <name evidence="2" type="ORF">C9I99_05590</name>
</gene>
<organism evidence="2 3">
    <name type="scientific">Photobacterium lutimaris</name>
    <dbReference type="NCBI Taxonomy" id="388278"/>
    <lineage>
        <taxon>Bacteria</taxon>
        <taxon>Pseudomonadati</taxon>
        <taxon>Pseudomonadota</taxon>
        <taxon>Gammaproteobacteria</taxon>
        <taxon>Vibrionales</taxon>
        <taxon>Vibrionaceae</taxon>
        <taxon>Photobacterium</taxon>
    </lineage>
</organism>
<name>A0A2T3J0K5_9GAMM</name>
<evidence type="ECO:0000313" key="2">
    <source>
        <dbReference type="EMBL" id="PSU34580.1"/>
    </source>
</evidence>
<protein>
    <submittedName>
        <fullName evidence="2">Uncharacterized protein</fullName>
    </submittedName>
</protein>
<dbReference type="RefSeq" id="WP_107347896.1">
    <property type="nucleotide sequence ID" value="NZ_PYMH01000002.1"/>
</dbReference>
<dbReference type="EMBL" id="PYMH01000002">
    <property type="protein sequence ID" value="PSU34580.1"/>
    <property type="molecule type" value="Genomic_DNA"/>
</dbReference>
<comment type="caution">
    <text evidence="2">The sequence shown here is derived from an EMBL/GenBank/DDBJ whole genome shotgun (WGS) entry which is preliminary data.</text>
</comment>
<evidence type="ECO:0000313" key="3">
    <source>
        <dbReference type="Proteomes" id="UP000241222"/>
    </source>
</evidence>
<feature type="transmembrane region" description="Helical" evidence="1">
    <location>
        <begin position="45"/>
        <end position="60"/>
    </location>
</feature>
<keyword evidence="1" id="KW-0472">Membrane</keyword>
<keyword evidence="3" id="KW-1185">Reference proteome</keyword>